<feature type="transmembrane region" description="Helical" evidence="1">
    <location>
        <begin position="51"/>
        <end position="70"/>
    </location>
</feature>
<keyword evidence="1" id="KW-0812">Transmembrane</keyword>
<protein>
    <submittedName>
        <fullName evidence="2">Uncharacterized protein</fullName>
    </submittedName>
</protein>
<keyword evidence="1" id="KW-1133">Transmembrane helix</keyword>
<dbReference type="AlphaFoldDB" id="A0A8S1DPP2"/>
<gene>
    <name evidence="2" type="ORF">CLODIP_2_CD06337</name>
</gene>
<feature type="transmembrane region" description="Helical" evidence="1">
    <location>
        <begin position="22"/>
        <end position="45"/>
    </location>
</feature>
<dbReference type="Proteomes" id="UP000494165">
    <property type="component" value="Unassembled WGS sequence"/>
</dbReference>
<organism evidence="2 3">
    <name type="scientific">Cloeon dipterum</name>
    <dbReference type="NCBI Taxonomy" id="197152"/>
    <lineage>
        <taxon>Eukaryota</taxon>
        <taxon>Metazoa</taxon>
        <taxon>Ecdysozoa</taxon>
        <taxon>Arthropoda</taxon>
        <taxon>Hexapoda</taxon>
        <taxon>Insecta</taxon>
        <taxon>Pterygota</taxon>
        <taxon>Palaeoptera</taxon>
        <taxon>Ephemeroptera</taxon>
        <taxon>Pisciforma</taxon>
        <taxon>Baetidae</taxon>
        <taxon>Cloeon</taxon>
    </lineage>
</organism>
<evidence type="ECO:0000313" key="2">
    <source>
        <dbReference type="EMBL" id="CAB3383066.1"/>
    </source>
</evidence>
<accession>A0A8S1DPP2</accession>
<dbReference type="EMBL" id="CADEPI010000294">
    <property type="protein sequence ID" value="CAB3383066.1"/>
    <property type="molecule type" value="Genomic_DNA"/>
</dbReference>
<proteinExistence type="predicted"/>
<evidence type="ECO:0000256" key="1">
    <source>
        <dbReference type="SAM" id="Phobius"/>
    </source>
</evidence>
<sequence>MEFNIYEDVILPERQRRQRQTWFWYFWPVLLILELIIKMICMAIFMWTFELVGNTVIAIYFKITDWWAYIASFL</sequence>
<evidence type="ECO:0000313" key="3">
    <source>
        <dbReference type="Proteomes" id="UP000494165"/>
    </source>
</evidence>
<name>A0A8S1DPP2_9INSE</name>
<keyword evidence="1" id="KW-0472">Membrane</keyword>
<reference evidence="2 3" key="1">
    <citation type="submission" date="2020-04" db="EMBL/GenBank/DDBJ databases">
        <authorList>
            <person name="Alioto T."/>
            <person name="Alioto T."/>
            <person name="Gomez Garrido J."/>
        </authorList>
    </citation>
    <scope>NUCLEOTIDE SEQUENCE [LARGE SCALE GENOMIC DNA]</scope>
</reference>
<comment type="caution">
    <text evidence="2">The sequence shown here is derived from an EMBL/GenBank/DDBJ whole genome shotgun (WGS) entry which is preliminary data.</text>
</comment>
<keyword evidence="3" id="KW-1185">Reference proteome</keyword>